<evidence type="ECO:0000256" key="3">
    <source>
        <dbReference type="ARBA" id="ARBA00022679"/>
    </source>
</evidence>
<evidence type="ECO:0000313" key="6">
    <source>
        <dbReference type="Proteomes" id="UP000183253"/>
    </source>
</evidence>
<proteinExistence type="inferred from homology"/>
<dbReference type="InterPro" id="IPR001173">
    <property type="entry name" value="Glyco_trans_2-like"/>
</dbReference>
<organism evidence="5 6">
    <name type="scientific">Alistipes timonensis JC136</name>
    <dbReference type="NCBI Taxonomy" id="1033731"/>
    <lineage>
        <taxon>Bacteria</taxon>
        <taxon>Pseudomonadati</taxon>
        <taxon>Bacteroidota</taxon>
        <taxon>Bacteroidia</taxon>
        <taxon>Bacteroidales</taxon>
        <taxon>Rikenellaceae</taxon>
        <taxon>Alistipes</taxon>
    </lineage>
</organism>
<dbReference type="OrthoDB" id="9771846at2"/>
<dbReference type="EMBL" id="FNRI01000012">
    <property type="protein sequence ID" value="SEB00096.1"/>
    <property type="molecule type" value="Genomic_DNA"/>
</dbReference>
<dbReference type="RefSeq" id="WP_010266317.1">
    <property type="nucleotide sequence ID" value="NZ_CAEG01000019.1"/>
</dbReference>
<dbReference type="Pfam" id="PF00535">
    <property type="entry name" value="Glycos_transf_2"/>
    <property type="match status" value="1"/>
</dbReference>
<evidence type="ECO:0000259" key="4">
    <source>
        <dbReference type="Pfam" id="PF00535"/>
    </source>
</evidence>
<dbReference type="CDD" id="cd04186">
    <property type="entry name" value="GT_2_like_c"/>
    <property type="match status" value="1"/>
</dbReference>
<evidence type="ECO:0000256" key="2">
    <source>
        <dbReference type="ARBA" id="ARBA00022676"/>
    </source>
</evidence>
<evidence type="ECO:0000256" key="1">
    <source>
        <dbReference type="ARBA" id="ARBA00006739"/>
    </source>
</evidence>
<keyword evidence="6" id="KW-1185">Reference proteome</keyword>
<accession>A0A1H4FRZ7</accession>
<dbReference type="Proteomes" id="UP000183253">
    <property type="component" value="Unassembled WGS sequence"/>
</dbReference>
<keyword evidence="3" id="KW-0808">Transferase</keyword>
<dbReference type="AlphaFoldDB" id="A0A1H4FRZ7"/>
<dbReference type="InterPro" id="IPR029044">
    <property type="entry name" value="Nucleotide-diphossugar_trans"/>
</dbReference>
<name>A0A1H4FRZ7_9BACT</name>
<reference evidence="5 6" key="1">
    <citation type="submission" date="2016-10" db="EMBL/GenBank/DDBJ databases">
        <authorList>
            <person name="de Groot N.N."/>
        </authorList>
    </citation>
    <scope>NUCLEOTIDE SEQUENCE [LARGE SCALE GENOMIC DNA]</scope>
    <source>
        <strain evidence="5 6">DSM 25383</strain>
    </source>
</reference>
<dbReference type="SUPFAM" id="SSF53448">
    <property type="entry name" value="Nucleotide-diphospho-sugar transferases"/>
    <property type="match status" value="1"/>
</dbReference>
<protein>
    <recommendedName>
        <fullName evidence="4">Glycosyltransferase 2-like domain-containing protein</fullName>
    </recommendedName>
</protein>
<keyword evidence="2" id="KW-0328">Glycosyltransferase</keyword>
<feature type="domain" description="Glycosyltransferase 2-like" evidence="4">
    <location>
        <begin position="8"/>
        <end position="185"/>
    </location>
</feature>
<comment type="similarity">
    <text evidence="1">Belongs to the glycosyltransferase 2 family.</text>
</comment>
<dbReference type="Gene3D" id="3.90.550.10">
    <property type="entry name" value="Spore Coat Polysaccharide Biosynthesis Protein SpsA, Chain A"/>
    <property type="match status" value="1"/>
</dbReference>
<evidence type="ECO:0000313" key="5">
    <source>
        <dbReference type="EMBL" id="SEB00096.1"/>
    </source>
</evidence>
<dbReference type="PANTHER" id="PTHR43179">
    <property type="entry name" value="RHAMNOSYLTRANSFERASE WBBL"/>
    <property type="match status" value="1"/>
</dbReference>
<gene>
    <name evidence="5" type="ORF">SAMN05444145_11258</name>
</gene>
<sequence length="299" mass="34520">MDSGKIGVVTVLYNGERVLDDFFRSLGEQTYENFTLYVIDNHSQDRSLAKARALASAVRFETVIIAEPENWGVAKGNNIGIVRALADGCEYVLLSNNDIVLAPDTIDNLLRGMLYYEAAVAVPKIYFFDGDSIIWAAGGTYRFWRGGTRHFGFGQKDTGQFDEAKRIVYAPTCFALIHRDVFQTVGMMDEWYFVYYDDTDFMYRTYKARIPIFYIPQSELKHKESSSTGVGSPFTLYYLNRNLLYFTYRHHSFVKLLYTVVTHWGVHLLVHPFLYGRDQYRAERKGLYDGLKKIFGYAR</sequence>
<dbReference type="GO" id="GO:0016757">
    <property type="term" value="F:glycosyltransferase activity"/>
    <property type="evidence" value="ECO:0007669"/>
    <property type="project" value="UniProtKB-KW"/>
</dbReference>
<dbReference type="STRING" id="1033731.SAMN05444145_11258"/>
<dbReference type="PANTHER" id="PTHR43179:SF12">
    <property type="entry name" value="GALACTOFURANOSYLTRANSFERASE GLFT2"/>
    <property type="match status" value="1"/>
</dbReference>